<name>A0A5D0QLS1_9FLAO</name>
<organism evidence="2 3">
    <name type="scientific">Bizionia algoritergicola</name>
    <dbReference type="NCBI Taxonomy" id="291187"/>
    <lineage>
        <taxon>Bacteria</taxon>
        <taxon>Pseudomonadati</taxon>
        <taxon>Bacteroidota</taxon>
        <taxon>Flavobacteriia</taxon>
        <taxon>Flavobacteriales</taxon>
        <taxon>Flavobacteriaceae</taxon>
        <taxon>Bizionia</taxon>
    </lineage>
</organism>
<dbReference type="OrthoDB" id="9794066at2"/>
<accession>A0A5D0QLS1</accession>
<dbReference type="RefSeq" id="WP_066255972.1">
    <property type="nucleotide sequence ID" value="NZ_VSKL01000009.1"/>
</dbReference>
<dbReference type="InterPro" id="IPR005134">
    <property type="entry name" value="UPF0114"/>
</dbReference>
<gene>
    <name evidence="2" type="ORF">ES675_15900</name>
</gene>
<protein>
    <submittedName>
        <fullName evidence="2">YqhA family protein</fullName>
    </submittedName>
</protein>
<dbReference type="Pfam" id="PF03350">
    <property type="entry name" value="UPF0114"/>
    <property type="match status" value="1"/>
</dbReference>
<evidence type="ECO:0000313" key="2">
    <source>
        <dbReference type="EMBL" id="TYB70063.1"/>
    </source>
</evidence>
<keyword evidence="1" id="KW-1133">Transmembrane helix</keyword>
<dbReference type="EMBL" id="VSKL01000009">
    <property type="protein sequence ID" value="TYB70063.1"/>
    <property type="molecule type" value="Genomic_DNA"/>
</dbReference>
<keyword evidence="1" id="KW-0812">Transmembrane</keyword>
<dbReference type="PANTHER" id="PTHR31721">
    <property type="entry name" value="OS06G0710300 PROTEIN"/>
    <property type="match status" value="1"/>
</dbReference>
<feature type="transmembrane region" description="Helical" evidence="1">
    <location>
        <begin position="140"/>
        <end position="159"/>
    </location>
</feature>
<feature type="transmembrane region" description="Helical" evidence="1">
    <location>
        <begin position="12"/>
        <end position="32"/>
    </location>
</feature>
<dbReference type="AlphaFoldDB" id="A0A5D0QLS1"/>
<proteinExistence type="predicted"/>
<comment type="caution">
    <text evidence="2">The sequence shown here is derived from an EMBL/GenBank/DDBJ whole genome shotgun (WGS) entry which is preliminary data.</text>
</comment>
<dbReference type="PIRSF" id="PIRSF026509">
    <property type="entry name" value="UCP026509"/>
    <property type="match status" value="1"/>
</dbReference>
<dbReference type="Proteomes" id="UP000324358">
    <property type="component" value="Unassembled WGS sequence"/>
</dbReference>
<dbReference type="PANTHER" id="PTHR31721:SF4">
    <property type="entry name" value="OS06G0710300 PROTEIN"/>
    <property type="match status" value="1"/>
</dbReference>
<sequence>MKKPFYALRYISWIAIIFSLLGSLLLFIVGALKTLNAIRVFFLGYIPEGKEHLHTADIGITYLIKSLDTFLIALVLFIFSHGIYTLFISNKSSTKNNGVLNWIQTPNIGHLKNVLAEVIVIILFVKFLEVVFVNIDHLKWNLLILPISIVLMALGLKILNLNKEDSKNNKIEKP</sequence>
<evidence type="ECO:0000313" key="3">
    <source>
        <dbReference type="Proteomes" id="UP000324358"/>
    </source>
</evidence>
<evidence type="ECO:0000256" key="1">
    <source>
        <dbReference type="SAM" id="Phobius"/>
    </source>
</evidence>
<feature type="transmembrane region" description="Helical" evidence="1">
    <location>
        <begin position="70"/>
        <end position="89"/>
    </location>
</feature>
<keyword evidence="3" id="KW-1185">Reference proteome</keyword>
<keyword evidence="1" id="KW-0472">Membrane</keyword>
<feature type="transmembrane region" description="Helical" evidence="1">
    <location>
        <begin position="110"/>
        <end position="128"/>
    </location>
</feature>
<reference evidence="2 3" key="1">
    <citation type="submission" date="2019-08" db="EMBL/GenBank/DDBJ databases">
        <title>Genomes of Antarctic Bizionia species.</title>
        <authorList>
            <person name="Bowman J.P."/>
        </authorList>
    </citation>
    <scope>NUCLEOTIDE SEQUENCE [LARGE SCALE GENOMIC DNA]</scope>
    <source>
        <strain evidence="2 3">APA-1</strain>
    </source>
</reference>